<dbReference type="Proteomes" id="UP001152759">
    <property type="component" value="Chromosome 6"/>
</dbReference>
<evidence type="ECO:0000256" key="1">
    <source>
        <dbReference type="ARBA" id="ARBA00008455"/>
    </source>
</evidence>
<dbReference type="InterPro" id="IPR038765">
    <property type="entry name" value="Papain-like_cys_pep_sf"/>
</dbReference>
<keyword evidence="5" id="KW-1185">Reference proteome</keyword>
<dbReference type="GO" id="GO:0008234">
    <property type="term" value="F:cysteine-type peptidase activity"/>
    <property type="evidence" value="ECO:0007669"/>
    <property type="project" value="InterPro"/>
</dbReference>
<evidence type="ECO:0000256" key="2">
    <source>
        <dbReference type="SAM" id="MobiDB-lite"/>
    </source>
</evidence>
<dbReference type="Gene3D" id="3.90.70.10">
    <property type="entry name" value="Cysteine proteinases"/>
    <property type="match status" value="1"/>
</dbReference>
<feature type="domain" description="Peptidase C1A papain C-terminal" evidence="3">
    <location>
        <begin position="33"/>
        <end position="244"/>
    </location>
</feature>
<evidence type="ECO:0000259" key="3">
    <source>
        <dbReference type="SMART" id="SM00645"/>
    </source>
</evidence>
<reference evidence="4" key="1">
    <citation type="submission" date="2021-12" db="EMBL/GenBank/DDBJ databases">
        <authorList>
            <person name="King R."/>
        </authorList>
    </citation>
    <scope>NUCLEOTIDE SEQUENCE</scope>
</reference>
<dbReference type="SMART" id="SM00645">
    <property type="entry name" value="Pept_C1"/>
    <property type="match status" value="1"/>
</dbReference>
<organism evidence="4 5">
    <name type="scientific">Bemisia tabaci</name>
    <name type="common">Sweetpotato whitefly</name>
    <name type="synonym">Aleurodes tabaci</name>
    <dbReference type="NCBI Taxonomy" id="7038"/>
    <lineage>
        <taxon>Eukaryota</taxon>
        <taxon>Metazoa</taxon>
        <taxon>Ecdysozoa</taxon>
        <taxon>Arthropoda</taxon>
        <taxon>Hexapoda</taxon>
        <taxon>Insecta</taxon>
        <taxon>Pterygota</taxon>
        <taxon>Neoptera</taxon>
        <taxon>Paraneoptera</taxon>
        <taxon>Hemiptera</taxon>
        <taxon>Sternorrhyncha</taxon>
        <taxon>Aleyrodoidea</taxon>
        <taxon>Aleyrodidae</taxon>
        <taxon>Aleyrodinae</taxon>
        <taxon>Bemisia</taxon>
    </lineage>
</organism>
<dbReference type="SUPFAM" id="SSF54001">
    <property type="entry name" value="Cysteine proteinases"/>
    <property type="match status" value="1"/>
</dbReference>
<gene>
    <name evidence="4" type="ORF">BEMITA_LOCUS10895</name>
</gene>
<protein>
    <recommendedName>
        <fullName evidence="3">Peptidase C1A papain C-terminal domain-containing protein</fullName>
    </recommendedName>
</protein>
<feature type="region of interest" description="Disordered" evidence="2">
    <location>
        <begin position="1"/>
        <end position="34"/>
    </location>
</feature>
<accession>A0A9P0AG29</accession>
<proteinExistence type="inferred from homology"/>
<dbReference type="GO" id="GO:0006508">
    <property type="term" value="P:proteolysis"/>
    <property type="evidence" value="ECO:0007669"/>
    <property type="project" value="InterPro"/>
</dbReference>
<dbReference type="InterPro" id="IPR039417">
    <property type="entry name" value="Peptidase_C1A_papain-like"/>
</dbReference>
<dbReference type="InterPro" id="IPR013128">
    <property type="entry name" value="Peptidase_C1A"/>
</dbReference>
<dbReference type="InterPro" id="IPR000668">
    <property type="entry name" value="Peptidase_C1A_C"/>
</dbReference>
<dbReference type="CDD" id="cd02248">
    <property type="entry name" value="Peptidase_C1A"/>
    <property type="match status" value="1"/>
</dbReference>
<dbReference type="EMBL" id="OU963867">
    <property type="protein sequence ID" value="CAH0392369.1"/>
    <property type="molecule type" value="Genomic_DNA"/>
</dbReference>
<name>A0A9P0AG29_BEMTA</name>
<evidence type="ECO:0000313" key="5">
    <source>
        <dbReference type="Proteomes" id="UP001152759"/>
    </source>
</evidence>
<comment type="similarity">
    <text evidence="1">Belongs to the peptidase C1 family.</text>
</comment>
<dbReference type="Pfam" id="PF00112">
    <property type="entry name" value="Peptidase_C1"/>
    <property type="match status" value="1"/>
</dbReference>
<evidence type="ECO:0000313" key="4">
    <source>
        <dbReference type="EMBL" id="CAH0392369.1"/>
    </source>
</evidence>
<dbReference type="PANTHER" id="PTHR12411">
    <property type="entry name" value="CYSTEINE PROTEASE FAMILY C1-RELATED"/>
    <property type="match status" value="1"/>
</dbReference>
<sequence>MRGGGPVKPGQAREVPVSLNRRLPTPSDSASSNSRQFNWAYRNPYYPDAGNQLGCGVCGAFAVVGAMEIMYSHVEKEAIHLSKQQLVDCDDRVNCDDEGVKLRPVFQYLKRNYLATEDRYPYRGTQGDQDCNRRAVKAGVARILSYRRVRGEEEIKEALRDGPLPASVIGSYLEGYEDGIITNCPNTETDHHVTIVGYGVGYVDGEETPYYYIRNSWGTGYGLGGHAKIKRGTCNIEKTAYSITIERRTRGGFSCFGGQC</sequence>
<dbReference type="AlphaFoldDB" id="A0A9P0AG29"/>